<dbReference type="InterPro" id="IPR024480">
    <property type="entry name" value="DUF3868"/>
</dbReference>
<dbReference type="Gene3D" id="1.25.40.10">
    <property type="entry name" value="Tetratricopeptide repeat domain"/>
    <property type="match status" value="1"/>
</dbReference>
<dbReference type="Pfam" id="PF12984">
    <property type="entry name" value="DUF3868"/>
    <property type="match status" value="1"/>
</dbReference>
<proteinExistence type="predicted"/>
<accession>A0A139KWS3</accession>
<sequence>MKNLIRIPLTLTLLFATCCLCLGQEFYRGELFVTGQHFSLTNGHLNVELSVDFEGLKMPSDESLTVTPVLKNGEYEQELPAVLINGAEKQKVYQRTQALAAGKRNNAKVRISPIPAVVIRNDHAASRAFTYKVSVPYEQWMERAILLLRSQECACHGKKGDVYEDKIADGIRLPKMQVSRLDADIDADFLSLVNFIQPAPDKDTLHCITGSIPYFKRKEGQKDGKQLGELSEEKQNFEIYCRLRDALHDVRQEMGTELAKISVTGYGVPVGNLKKNETNALIRALKLKEYLRENRLAGRALLDVSWISEDWDSITSLVRKSDMLLKEATLDLINNIEIVKGRERILMSFADGKPYKYLMEKIFPEVMRVDYRIEYTRKPLGATESLQLLRSGKQRALHLNEFFAVAGSYPVGSTEYNDILDLAARLFPESPEANINAAAVALSKKELSKARGYLEPFATLPIAYNNMGILCLLEGNRDKAEVYLTMAAAAGVEQAIKALEKLKIKD</sequence>
<dbReference type="InterPro" id="IPR011990">
    <property type="entry name" value="TPR-like_helical_dom_sf"/>
</dbReference>
<dbReference type="PATRIC" id="fig|329854.7.peg.4270"/>
<dbReference type="EMBL" id="LTDF01000155">
    <property type="protein sequence ID" value="KXT43637.1"/>
    <property type="molecule type" value="Genomic_DNA"/>
</dbReference>
<gene>
    <name evidence="2" type="ORF">HMPREF2531_04200</name>
</gene>
<name>A0A139KWS3_9BACE</name>
<protein>
    <recommendedName>
        <fullName evidence="1">DUF3868 domain-containing protein</fullName>
    </recommendedName>
</protein>
<organism evidence="2">
    <name type="scientific">Bacteroides intestinalis</name>
    <dbReference type="NCBI Taxonomy" id="329854"/>
    <lineage>
        <taxon>Bacteria</taxon>
        <taxon>Pseudomonadati</taxon>
        <taxon>Bacteroidota</taxon>
        <taxon>Bacteroidia</taxon>
        <taxon>Bacteroidales</taxon>
        <taxon>Bacteroidaceae</taxon>
        <taxon>Bacteroides</taxon>
    </lineage>
</organism>
<evidence type="ECO:0000313" key="3">
    <source>
        <dbReference type="Proteomes" id="UP000070319"/>
    </source>
</evidence>
<dbReference type="Proteomes" id="UP000070319">
    <property type="component" value="Unassembled WGS sequence"/>
</dbReference>
<dbReference type="AlphaFoldDB" id="A0A139KWS3"/>
<comment type="caution">
    <text evidence="2">The sequence shown here is derived from an EMBL/GenBank/DDBJ whole genome shotgun (WGS) entry which is preliminary data.</text>
</comment>
<evidence type="ECO:0000259" key="1">
    <source>
        <dbReference type="Pfam" id="PF12984"/>
    </source>
</evidence>
<evidence type="ECO:0000313" key="2">
    <source>
        <dbReference type="EMBL" id="KXT43637.1"/>
    </source>
</evidence>
<feature type="domain" description="DUF3868" evidence="1">
    <location>
        <begin position="9"/>
        <end position="105"/>
    </location>
</feature>
<dbReference type="SUPFAM" id="SSF48452">
    <property type="entry name" value="TPR-like"/>
    <property type="match status" value="1"/>
</dbReference>
<reference evidence="2 3" key="1">
    <citation type="submission" date="2016-02" db="EMBL/GenBank/DDBJ databases">
        <authorList>
            <person name="Wen L."/>
            <person name="He K."/>
            <person name="Yang H."/>
        </authorList>
    </citation>
    <scope>NUCLEOTIDE SEQUENCE [LARGE SCALE GENOMIC DNA]</scope>
    <source>
        <strain evidence="2 3">KLE1704</strain>
    </source>
</reference>
<dbReference type="RefSeq" id="WP_061437662.1">
    <property type="nucleotide sequence ID" value="NZ_KQ968734.1"/>
</dbReference>